<gene>
    <name evidence="1" type="ORF">SAMN00790413_03496</name>
</gene>
<sequence length="70" mass="7723">MGKKRDIPTYKDTHPADLASARQLEAEGLKPAQDQLPAALFKYKGKNLEGTCALYERSECVPVEQKSEAS</sequence>
<reference evidence="1 2" key="1">
    <citation type="submission" date="2017-04" db="EMBL/GenBank/DDBJ databases">
        <authorList>
            <person name="Afonso C.L."/>
            <person name="Miller P.J."/>
            <person name="Scott M.A."/>
            <person name="Spackman E."/>
            <person name="Goraichik I."/>
            <person name="Dimitrov K.M."/>
            <person name="Suarez D.L."/>
            <person name="Swayne D.E."/>
        </authorList>
    </citation>
    <scope>NUCLEOTIDE SEQUENCE [LARGE SCALE GENOMIC DNA]</scope>
    <source>
        <strain evidence="1 2">KR-140</strain>
    </source>
</reference>
<organism evidence="1 2">
    <name type="scientific">Deinococcus hopiensis KR-140</name>
    <dbReference type="NCBI Taxonomy" id="695939"/>
    <lineage>
        <taxon>Bacteria</taxon>
        <taxon>Thermotogati</taxon>
        <taxon>Deinococcota</taxon>
        <taxon>Deinococci</taxon>
        <taxon>Deinococcales</taxon>
        <taxon>Deinococcaceae</taxon>
        <taxon>Deinococcus</taxon>
    </lineage>
</organism>
<evidence type="ECO:0000313" key="2">
    <source>
        <dbReference type="Proteomes" id="UP000192582"/>
    </source>
</evidence>
<evidence type="ECO:0000313" key="1">
    <source>
        <dbReference type="EMBL" id="SMB85659.1"/>
    </source>
</evidence>
<accession>A0A1W1UXA7</accession>
<dbReference type="EMBL" id="FWWU01000008">
    <property type="protein sequence ID" value="SMB85659.1"/>
    <property type="molecule type" value="Genomic_DNA"/>
</dbReference>
<proteinExistence type="predicted"/>
<dbReference type="RefSeq" id="WP_084047426.1">
    <property type="nucleotide sequence ID" value="NZ_FWWU01000008.1"/>
</dbReference>
<protein>
    <submittedName>
        <fullName evidence="1">Uncharacterized protein</fullName>
    </submittedName>
</protein>
<keyword evidence="2" id="KW-1185">Reference proteome</keyword>
<name>A0A1W1UXA7_9DEIO</name>
<dbReference type="Proteomes" id="UP000192582">
    <property type="component" value="Unassembled WGS sequence"/>
</dbReference>
<dbReference type="STRING" id="695939.SAMN00790413_03496"/>
<dbReference type="AlphaFoldDB" id="A0A1W1UXA7"/>